<feature type="compositionally biased region" description="Polar residues" evidence="1">
    <location>
        <begin position="1"/>
        <end position="10"/>
    </location>
</feature>
<feature type="region of interest" description="Disordered" evidence="1">
    <location>
        <begin position="1"/>
        <end position="53"/>
    </location>
</feature>
<dbReference type="AlphaFoldDB" id="A0A0U1TYF3"/>
<reference evidence="2" key="1">
    <citation type="submission" date="2007-10" db="EMBL/GenBank/DDBJ databases">
        <title>Classification and functional annotation of ESTs from venom glands of Isometrus maculatus.</title>
        <authorList>
            <person name="Li W."/>
            <person name="Ma Y."/>
            <person name="Zhao R."/>
            <person name="Cao Z."/>
        </authorList>
    </citation>
    <scope>NUCLEOTIDE SEQUENCE</scope>
    <source>
        <tissue evidence="2">Venom gland</tissue>
    </source>
</reference>
<organism evidence="2">
    <name type="scientific">Isometrus maculatus</name>
    <name type="common">Lesser brown scorpion</name>
    <name type="synonym">Scorpio maculatus</name>
    <dbReference type="NCBI Taxonomy" id="497827"/>
    <lineage>
        <taxon>Eukaryota</taxon>
        <taxon>Metazoa</taxon>
        <taxon>Ecdysozoa</taxon>
        <taxon>Arthropoda</taxon>
        <taxon>Chelicerata</taxon>
        <taxon>Arachnida</taxon>
        <taxon>Scorpiones</taxon>
        <taxon>Buthida</taxon>
        <taxon>Buthoidea</taxon>
        <taxon>Buthidae</taxon>
        <taxon>Isometrus</taxon>
    </lineage>
</organism>
<dbReference type="EMBL" id="EU252322">
    <property type="protein sequence ID" value="ACD11900.1"/>
    <property type="molecule type" value="mRNA"/>
</dbReference>
<protein>
    <submittedName>
        <fullName evidence="2">Uncharacterized protein</fullName>
    </submittedName>
</protein>
<proteinExistence type="evidence at transcript level"/>
<name>A0A0U1TYF3_ISOMC</name>
<feature type="compositionally biased region" description="Basic and acidic residues" evidence="1">
    <location>
        <begin position="25"/>
        <end position="51"/>
    </location>
</feature>
<evidence type="ECO:0000313" key="2">
    <source>
        <dbReference type="EMBL" id="ACD11900.1"/>
    </source>
</evidence>
<sequence>MSDNSGSQYTKPEEANDFNFRVAPSRRDRLYVPKEKEEEPKEKTKENKKVTENPVVDIIKNM</sequence>
<accession>A0A0U1TYF3</accession>
<evidence type="ECO:0000256" key="1">
    <source>
        <dbReference type="SAM" id="MobiDB-lite"/>
    </source>
</evidence>